<dbReference type="Gene3D" id="2.10.90.10">
    <property type="entry name" value="Cystine-knot cytokines"/>
    <property type="match status" value="1"/>
</dbReference>
<dbReference type="Proteomes" id="UP001195483">
    <property type="component" value="Unassembled WGS sequence"/>
</dbReference>
<evidence type="ECO:0000256" key="7">
    <source>
        <dbReference type="ARBA" id="ARBA00023157"/>
    </source>
</evidence>
<dbReference type="SMART" id="SM00041">
    <property type="entry name" value="CT"/>
    <property type="match status" value="1"/>
</dbReference>
<gene>
    <name evidence="11" type="ORF">CHS0354_013515</name>
</gene>
<evidence type="ECO:0000256" key="2">
    <source>
        <dbReference type="ARBA" id="ARBA00011633"/>
    </source>
</evidence>
<evidence type="ECO:0000256" key="6">
    <source>
        <dbReference type="ARBA" id="ARBA00022729"/>
    </source>
</evidence>
<dbReference type="InterPro" id="IPR029034">
    <property type="entry name" value="Cystine-knot_cytokine"/>
</dbReference>
<dbReference type="GO" id="GO:0038098">
    <property type="term" value="P:sequestering of BMP from receptor via BMP binding"/>
    <property type="evidence" value="ECO:0007669"/>
    <property type="project" value="TreeGrafter"/>
</dbReference>
<dbReference type="GO" id="GO:0005615">
    <property type="term" value="C:extracellular space"/>
    <property type="evidence" value="ECO:0007669"/>
    <property type="project" value="TreeGrafter"/>
</dbReference>
<dbReference type="Pfam" id="PF03045">
    <property type="entry name" value="DAN"/>
    <property type="match status" value="1"/>
</dbReference>
<comment type="subcellular location">
    <subcellularLocation>
        <location evidence="1">Secreted</location>
    </subcellularLocation>
</comment>
<evidence type="ECO:0000313" key="11">
    <source>
        <dbReference type="EMBL" id="KAK3605718.1"/>
    </source>
</evidence>
<dbReference type="InterPro" id="IPR006207">
    <property type="entry name" value="Cys_knot_C"/>
</dbReference>
<reference evidence="11" key="2">
    <citation type="journal article" date="2021" name="Genome Biol. Evol.">
        <title>Developing a high-quality reference genome for a parasitic bivalve with doubly uniparental inheritance (Bivalvia: Unionida).</title>
        <authorList>
            <person name="Smith C.H."/>
        </authorList>
    </citation>
    <scope>NUCLEOTIDE SEQUENCE</scope>
    <source>
        <strain evidence="11">CHS0354</strain>
        <tissue evidence="11">Mantle</tissue>
    </source>
</reference>
<protein>
    <recommendedName>
        <fullName evidence="3">Bursicon</fullName>
    </recommendedName>
    <alternativeName>
        <fullName evidence="8">Bursicon subunit alpha</fullName>
    </alternativeName>
</protein>
<organism evidence="11 12">
    <name type="scientific">Potamilus streckersoni</name>
    <dbReference type="NCBI Taxonomy" id="2493646"/>
    <lineage>
        <taxon>Eukaryota</taxon>
        <taxon>Metazoa</taxon>
        <taxon>Spiralia</taxon>
        <taxon>Lophotrochozoa</taxon>
        <taxon>Mollusca</taxon>
        <taxon>Bivalvia</taxon>
        <taxon>Autobranchia</taxon>
        <taxon>Heteroconchia</taxon>
        <taxon>Palaeoheterodonta</taxon>
        <taxon>Unionida</taxon>
        <taxon>Unionoidea</taxon>
        <taxon>Unionidae</taxon>
        <taxon>Ambleminae</taxon>
        <taxon>Lampsilini</taxon>
        <taxon>Potamilus</taxon>
    </lineage>
</organism>
<keyword evidence="4" id="KW-0964">Secreted</keyword>
<comment type="subunit">
    <text evidence="2">Heterodimer of burs and pburs.</text>
</comment>
<keyword evidence="12" id="KW-1185">Reference proteome</keyword>
<comment type="caution">
    <text evidence="11">The sequence shown here is derived from an EMBL/GenBank/DDBJ whole genome shotgun (WGS) entry which is preliminary data.</text>
</comment>
<evidence type="ECO:0000256" key="1">
    <source>
        <dbReference type="ARBA" id="ARBA00004613"/>
    </source>
</evidence>
<reference evidence="11" key="3">
    <citation type="submission" date="2023-05" db="EMBL/GenBank/DDBJ databases">
        <authorList>
            <person name="Smith C.H."/>
        </authorList>
    </citation>
    <scope>NUCLEOTIDE SEQUENCE</scope>
    <source>
        <strain evidence="11">CHS0354</strain>
        <tissue evidence="11">Mantle</tissue>
    </source>
</reference>
<keyword evidence="9" id="KW-1133">Transmembrane helix</keyword>
<sequence length="167" mass="18740">MQEMNLSLRCQISVLATDSMLLALISVAFTLVLVLPSVATQCSLRYVRLNVQYKDCFPTRVLTTACQGTCNTYVRPSPSANGQLERFCQCCDAVEVRQNRIIVRCPNPDDPATLRRYRLRVNTPLQCICRPCSTIPSDLVGAEGTLFDKRDQKDIQKYVAEKISAKC</sequence>
<evidence type="ECO:0000313" key="12">
    <source>
        <dbReference type="Proteomes" id="UP001195483"/>
    </source>
</evidence>
<reference evidence="11" key="1">
    <citation type="journal article" date="2021" name="Genome Biol. Evol.">
        <title>A High-Quality Reference Genome for a Parasitic Bivalve with Doubly Uniparental Inheritance (Bivalvia: Unionida).</title>
        <authorList>
            <person name="Smith C.H."/>
        </authorList>
    </citation>
    <scope>NUCLEOTIDE SEQUENCE</scope>
    <source>
        <strain evidence="11">CHS0354</strain>
    </source>
</reference>
<name>A0AAE0T966_9BIVA</name>
<dbReference type="GO" id="GO:0005179">
    <property type="term" value="F:hormone activity"/>
    <property type="evidence" value="ECO:0007669"/>
    <property type="project" value="UniProtKB-KW"/>
</dbReference>
<feature type="domain" description="CTCK" evidence="10">
    <location>
        <begin position="44"/>
        <end position="133"/>
    </location>
</feature>
<evidence type="ECO:0000256" key="4">
    <source>
        <dbReference type="ARBA" id="ARBA00022525"/>
    </source>
</evidence>
<dbReference type="InterPro" id="IPR004133">
    <property type="entry name" value="DAN_dom"/>
</dbReference>
<dbReference type="GO" id="GO:0036122">
    <property type="term" value="F:BMP binding"/>
    <property type="evidence" value="ECO:0007669"/>
    <property type="project" value="TreeGrafter"/>
</dbReference>
<evidence type="ECO:0000256" key="8">
    <source>
        <dbReference type="ARBA" id="ARBA00029634"/>
    </source>
</evidence>
<evidence type="ECO:0000256" key="3">
    <source>
        <dbReference type="ARBA" id="ARBA00018035"/>
    </source>
</evidence>
<accession>A0AAE0T966</accession>
<keyword evidence="5" id="KW-0372">Hormone</keyword>
<keyword evidence="6" id="KW-0732">Signal</keyword>
<keyword evidence="9" id="KW-0812">Transmembrane</keyword>
<evidence type="ECO:0000256" key="5">
    <source>
        <dbReference type="ARBA" id="ARBA00022702"/>
    </source>
</evidence>
<evidence type="ECO:0000256" key="9">
    <source>
        <dbReference type="SAM" id="Phobius"/>
    </source>
</evidence>
<proteinExistence type="predicted"/>
<dbReference type="AlphaFoldDB" id="A0AAE0T966"/>
<evidence type="ECO:0000259" key="10">
    <source>
        <dbReference type="SMART" id="SM00041"/>
    </source>
</evidence>
<dbReference type="PANTHER" id="PTHR15283:SF7">
    <property type="entry name" value="BURSICON"/>
    <property type="match status" value="1"/>
</dbReference>
<dbReference type="EMBL" id="JAEAOA010000820">
    <property type="protein sequence ID" value="KAK3605718.1"/>
    <property type="molecule type" value="Genomic_DNA"/>
</dbReference>
<dbReference type="GO" id="GO:0009887">
    <property type="term" value="P:animal organ morphogenesis"/>
    <property type="evidence" value="ECO:0007669"/>
    <property type="project" value="TreeGrafter"/>
</dbReference>
<feature type="transmembrane region" description="Helical" evidence="9">
    <location>
        <begin position="12"/>
        <end position="35"/>
    </location>
</feature>
<keyword evidence="9" id="KW-0472">Membrane</keyword>
<dbReference type="PANTHER" id="PTHR15283">
    <property type="entry name" value="GREMLIN 1"/>
    <property type="match status" value="1"/>
</dbReference>
<keyword evidence="7" id="KW-1015">Disulfide bond</keyword>